<evidence type="ECO:0000313" key="14">
    <source>
        <dbReference type="EMBL" id="GAP35984.1"/>
    </source>
</evidence>
<reference evidence="14 15" key="2">
    <citation type="journal article" date="2016" name="Science">
        <title>A bacterium that degrades and assimilates poly(ethylene terephthalate).</title>
        <authorList>
            <person name="Yoshida S."/>
            <person name="Hiraga K."/>
            <person name="Takehana T."/>
            <person name="Taniguchi I."/>
            <person name="Yamaji H."/>
            <person name="Maeda Y."/>
            <person name="Toyohara K."/>
            <person name="Miyamoto K."/>
            <person name="Kimura Y."/>
            <person name="Oda K."/>
        </authorList>
    </citation>
    <scope>NUCLEOTIDE SEQUENCE [LARGE SCALE GENOMIC DNA]</scope>
    <source>
        <strain evidence="15">NBRC 110686 / TISTR 2288 / 201-F6</strain>
    </source>
</reference>
<organism evidence="14 15">
    <name type="scientific">Piscinibacter sakaiensis</name>
    <name type="common">Ideonella sakaiensis</name>
    <dbReference type="NCBI Taxonomy" id="1547922"/>
    <lineage>
        <taxon>Bacteria</taxon>
        <taxon>Pseudomonadati</taxon>
        <taxon>Pseudomonadota</taxon>
        <taxon>Betaproteobacteria</taxon>
        <taxon>Burkholderiales</taxon>
        <taxon>Sphaerotilaceae</taxon>
        <taxon>Piscinibacter</taxon>
    </lineage>
</organism>
<evidence type="ECO:0000256" key="6">
    <source>
        <dbReference type="ARBA" id="ARBA00023157"/>
    </source>
</evidence>
<keyword evidence="15" id="KW-1185">Reference proteome</keyword>
<dbReference type="SUPFAM" id="SSF52833">
    <property type="entry name" value="Thioredoxin-like"/>
    <property type="match status" value="1"/>
</dbReference>
<proteinExistence type="inferred from homology"/>
<dbReference type="Gene3D" id="3.40.30.10">
    <property type="entry name" value="Glutaredoxin"/>
    <property type="match status" value="1"/>
</dbReference>
<dbReference type="InterPro" id="IPR036249">
    <property type="entry name" value="Thioredoxin-like_sf"/>
</dbReference>
<dbReference type="InterPro" id="IPR000866">
    <property type="entry name" value="AhpC/TSA"/>
</dbReference>
<keyword evidence="3" id="KW-0575">Peroxidase</keyword>
<keyword evidence="4" id="KW-0049">Antioxidant</keyword>
<dbReference type="GO" id="GO:0005737">
    <property type="term" value="C:cytoplasm"/>
    <property type="evidence" value="ECO:0007669"/>
    <property type="project" value="TreeGrafter"/>
</dbReference>
<dbReference type="PROSITE" id="PS51352">
    <property type="entry name" value="THIOREDOXIN_2"/>
    <property type="match status" value="1"/>
</dbReference>
<dbReference type="PANTHER" id="PTHR42801">
    <property type="entry name" value="THIOREDOXIN-DEPENDENT PEROXIDE REDUCTASE"/>
    <property type="match status" value="1"/>
</dbReference>
<dbReference type="GO" id="GO:0008379">
    <property type="term" value="F:thioredoxin peroxidase activity"/>
    <property type="evidence" value="ECO:0007669"/>
    <property type="project" value="TreeGrafter"/>
</dbReference>
<evidence type="ECO:0000256" key="8">
    <source>
        <dbReference type="ARBA" id="ARBA00032824"/>
    </source>
</evidence>
<evidence type="ECO:0000256" key="7">
    <source>
        <dbReference type="ARBA" id="ARBA00023284"/>
    </source>
</evidence>
<dbReference type="EC" id="1.11.1.24" evidence="2"/>
<evidence type="ECO:0000256" key="11">
    <source>
        <dbReference type="ARBA" id="ARBA00049091"/>
    </source>
</evidence>
<evidence type="ECO:0000256" key="12">
    <source>
        <dbReference type="SAM" id="SignalP"/>
    </source>
</evidence>
<comment type="function">
    <text evidence="1">Thiol-specific peroxidase that catalyzes the reduction of hydrogen peroxide and organic hydroperoxides to water and alcohols, respectively. Plays a role in cell protection against oxidative stress by detoxifying peroxides and as sensor of hydrogen peroxide-mediated signaling events.</text>
</comment>
<dbReference type="PANTHER" id="PTHR42801:SF4">
    <property type="entry name" value="AHPC_TSA FAMILY PROTEIN"/>
    <property type="match status" value="1"/>
</dbReference>
<accession>A0A0K8P0B6</accession>
<evidence type="ECO:0000256" key="10">
    <source>
        <dbReference type="ARBA" id="ARBA00042639"/>
    </source>
</evidence>
<feature type="signal peptide" evidence="12">
    <location>
        <begin position="1"/>
        <end position="25"/>
    </location>
</feature>
<evidence type="ECO:0000259" key="13">
    <source>
        <dbReference type="PROSITE" id="PS51352"/>
    </source>
</evidence>
<evidence type="ECO:0000256" key="4">
    <source>
        <dbReference type="ARBA" id="ARBA00022862"/>
    </source>
</evidence>
<dbReference type="GO" id="GO:0045454">
    <property type="term" value="P:cell redox homeostasis"/>
    <property type="evidence" value="ECO:0007669"/>
    <property type="project" value="TreeGrafter"/>
</dbReference>
<feature type="chain" id="PRO_5005513552" description="thioredoxin-dependent peroxiredoxin" evidence="12">
    <location>
        <begin position="26"/>
        <end position="181"/>
    </location>
</feature>
<keyword evidence="7" id="KW-0676">Redox-active center</keyword>
<evidence type="ECO:0000256" key="5">
    <source>
        <dbReference type="ARBA" id="ARBA00023002"/>
    </source>
</evidence>
<protein>
    <recommendedName>
        <fullName evidence="2">thioredoxin-dependent peroxiredoxin</fullName>
        <ecNumber evidence="2">1.11.1.24</ecNumber>
    </recommendedName>
    <alternativeName>
        <fullName evidence="8">Thioredoxin peroxidase</fullName>
    </alternativeName>
    <alternativeName>
        <fullName evidence="10">Thioredoxin-dependent peroxiredoxin Bcp</fullName>
    </alternativeName>
</protein>
<dbReference type="CDD" id="cd03017">
    <property type="entry name" value="PRX_BCP"/>
    <property type="match status" value="1"/>
</dbReference>
<evidence type="ECO:0000256" key="3">
    <source>
        <dbReference type="ARBA" id="ARBA00022559"/>
    </source>
</evidence>
<evidence type="ECO:0000313" key="15">
    <source>
        <dbReference type="Proteomes" id="UP000037660"/>
    </source>
</evidence>
<comment type="catalytic activity">
    <reaction evidence="11">
        <text>a hydroperoxide + [thioredoxin]-dithiol = an alcohol + [thioredoxin]-disulfide + H2O</text>
        <dbReference type="Rhea" id="RHEA:62620"/>
        <dbReference type="Rhea" id="RHEA-COMP:10698"/>
        <dbReference type="Rhea" id="RHEA-COMP:10700"/>
        <dbReference type="ChEBI" id="CHEBI:15377"/>
        <dbReference type="ChEBI" id="CHEBI:29950"/>
        <dbReference type="ChEBI" id="CHEBI:30879"/>
        <dbReference type="ChEBI" id="CHEBI:35924"/>
        <dbReference type="ChEBI" id="CHEBI:50058"/>
        <dbReference type="EC" id="1.11.1.24"/>
    </reaction>
</comment>
<evidence type="ECO:0000256" key="1">
    <source>
        <dbReference type="ARBA" id="ARBA00003330"/>
    </source>
</evidence>
<dbReference type="InterPro" id="IPR013766">
    <property type="entry name" value="Thioredoxin_domain"/>
</dbReference>
<reference evidence="15" key="1">
    <citation type="submission" date="2015-07" db="EMBL/GenBank/DDBJ databases">
        <title>Discovery of a poly(ethylene terephthalate assimilation.</title>
        <authorList>
            <person name="Yoshida S."/>
            <person name="Hiraga K."/>
            <person name="Takehana T."/>
            <person name="Taniguchi I."/>
            <person name="Yamaji H."/>
            <person name="Maeda Y."/>
            <person name="Toyohara K."/>
            <person name="Miyamoto K."/>
            <person name="Kimura Y."/>
            <person name="Oda K."/>
        </authorList>
    </citation>
    <scope>NUCLEOTIDE SEQUENCE [LARGE SCALE GENOMIC DNA]</scope>
    <source>
        <strain evidence="15">NBRC 110686 / TISTR 2288 / 201-F6</strain>
    </source>
</reference>
<dbReference type="GO" id="GO:0034599">
    <property type="term" value="P:cellular response to oxidative stress"/>
    <property type="evidence" value="ECO:0007669"/>
    <property type="project" value="TreeGrafter"/>
</dbReference>
<keyword evidence="12" id="KW-0732">Signal</keyword>
<dbReference type="InterPro" id="IPR050924">
    <property type="entry name" value="Peroxiredoxin_BCP/PrxQ"/>
</dbReference>
<keyword evidence="6" id="KW-1015">Disulfide bond</keyword>
<comment type="similarity">
    <text evidence="9">Belongs to the peroxiredoxin family. BCP/PrxQ subfamily.</text>
</comment>
<dbReference type="Pfam" id="PF00578">
    <property type="entry name" value="AhpC-TSA"/>
    <property type="match status" value="1"/>
</dbReference>
<dbReference type="EMBL" id="BBYR01000030">
    <property type="protein sequence ID" value="GAP35984.1"/>
    <property type="molecule type" value="Genomic_DNA"/>
</dbReference>
<gene>
    <name evidence="14" type="ORF">ISF6_1824</name>
</gene>
<evidence type="ECO:0000256" key="9">
    <source>
        <dbReference type="ARBA" id="ARBA00038489"/>
    </source>
</evidence>
<feature type="domain" description="Thioredoxin" evidence="13">
    <location>
        <begin position="27"/>
        <end position="180"/>
    </location>
</feature>
<dbReference type="STRING" id="1547922.ISF6_1824"/>
<keyword evidence="5" id="KW-0560">Oxidoreductase</keyword>
<dbReference type="AlphaFoldDB" id="A0A0K8P0B6"/>
<dbReference type="RefSeq" id="WP_082368223.1">
    <property type="nucleotide sequence ID" value="NZ_BBYR01000030.1"/>
</dbReference>
<comment type="caution">
    <text evidence="14">The sequence shown here is derived from an EMBL/GenBank/DDBJ whole genome shotgun (WGS) entry which is preliminary data.</text>
</comment>
<name>A0A0K8P0B6_PISS1</name>
<sequence length="181" mass="19212">MTLPAALIRALATVACAVALPAAQAALKPGDAAPAFTAEAALGGKAFRFDLAEALKRGPVVLYFYPKAFTSGCTYEAHQFAEATERFAALGATVVGVSSDDIDTLKRFSREACRDKFAVAADEGSKVIKAYDARLASFVGMADRISYVIGRDGRIAFVHEDGNPDTHVANTLKAVERLARR</sequence>
<dbReference type="Proteomes" id="UP000037660">
    <property type="component" value="Unassembled WGS sequence"/>
</dbReference>
<evidence type="ECO:0000256" key="2">
    <source>
        <dbReference type="ARBA" id="ARBA00013017"/>
    </source>
</evidence>